<organism evidence="3 4">
    <name type="scientific">Lachnospira pectinoschiza</name>
    <dbReference type="NCBI Taxonomy" id="28052"/>
    <lineage>
        <taxon>Bacteria</taxon>
        <taxon>Bacillati</taxon>
        <taxon>Bacillota</taxon>
        <taxon>Clostridia</taxon>
        <taxon>Lachnospirales</taxon>
        <taxon>Lachnospiraceae</taxon>
        <taxon>Lachnospira</taxon>
    </lineage>
</organism>
<evidence type="ECO:0000313" key="3">
    <source>
        <dbReference type="EMBL" id="SDN07041.1"/>
    </source>
</evidence>
<dbReference type="AlphaFoldDB" id="A0A1G9YEY6"/>
<evidence type="ECO:0000259" key="2">
    <source>
        <dbReference type="Pfam" id="PF18692"/>
    </source>
</evidence>
<accession>A0A1G9YEY6</accession>
<dbReference type="RefSeq" id="WP_074521845.1">
    <property type="nucleotide sequence ID" value="NZ_FNHZ01000005.1"/>
</dbReference>
<dbReference type="PROSITE" id="PS51257">
    <property type="entry name" value="PROKAR_LIPOPROTEIN"/>
    <property type="match status" value="1"/>
</dbReference>
<dbReference type="EMBL" id="FNHZ01000005">
    <property type="protein sequence ID" value="SDN07041.1"/>
    <property type="molecule type" value="Genomic_DNA"/>
</dbReference>
<keyword evidence="4" id="KW-1185">Reference proteome</keyword>
<feature type="domain" description="DUF5640" evidence="2">
    <location>
        <begin position="28"/>
        <end position="102"/>
    </location>
</feature>
<dbReference type="InterPro" id="IPR040984">
    <property type="entry name" value="DUF5640"/>
</dbReference>
<evidence type="ECO:0000256" key="1">
    <source>
        <dbReference type="SAM" id="SignalP"/>
    </source>
</evidence>
<protein>
    <recommendedName>
        <fullName evidence="2">DUF5640 domain-containing protein</fullName>
    </recommendedName>
</protein>
<feature type="chain" id="PRO_5038726395" description="DUF5640 domain-containing protein" evidence="1">
    <location>
        <begin position="25"/>
        <end position="111"/>
    </location>
</feature>
<keyword evidence="1" id="KW-0732">Signal</keyword>
<sequence>MKTFKKMTTVIFASVLLFTLVACGGSKSVVGTWTSVEDDIVYTFVFEKDGTGSLDLSGVSVPFEYKVEDDTITLTMTLLGTTEEDEYTYELSDKTLKLTDDANVTIELTKQ</sequence>
<proteinExistence type="predicted"/>
<dbReference type="Proteomes" id="UP000187651">
    <property type="component" value="Unassembled WGS sequence"/>
</dbReference>
<feature type="signal peptide" evidence="1">
    <location>
        <begin position="1"/>
        <end position="24"/>
    </location>
</feature>
<gene>
    <name evidence="3" type="ORF">SAMN05216544_1793</name>
</gene>
<name>A0A1G9YEY6_9FIRM</name>
<dbReference type="Gene3D" id="2.40.128.360">
    <property type="match status" value="1"/>
</dbReference>
<dbReference type="Pfam" id="PF18692">
    <property type="entry name" value="DUF5640"/>
    <property type="match status" value="1"/>
</dbReference>
<evidence type="ECO:0000313" key="4">
    <source>
        <dbReference type="Proteomes" id="UP000187651"/>
    </source>
</evidence>
<dbReference type="OrthoDB" id="9775197at2"/>
<reference evidence="4" key="1">
    <citation type="submission" date="2016-10" db="EMBL/GenBank/DDBJ databases">
        <authorList>
            <person name="Varghese N."/>
            <person name="Submissions S."/>
        </authorList>
    </citation>
    <scope>NUCLEOTIDE SEQUENCE [LARGE SCALE GENOMIC DNA]</scope>
    <source>
        <strain evidence="4">M83</strain>
    </source>
</reference>